<reference evidence="1" key="1">
    <citation type="journal article" date="2019" name="Sci. Rep.">
        <title>Draft genome of Tanacetum cinerariifolium, the natural source of mosquito coil.</title>
        <authorList>
            <person name="Yamashiro T."/>
            <person name="Shiraishi A."/>
            <person name="Satake H."/>
            <person name="Nakayama K."/>
        </authorList>
    </citation>
    <scope>NUCLEOTIDE SEQUENCE</scope>
</reference>
<protein>
    <submittedName>
        <fullName evidence="1">Ribonuclease H-like domain-containing protein</fullName>
    </submittedName>
</protein>
<gene>
    <name evidence="1" type="ORF">Tci_826951</name>
</gene>
<evidence type="ECO:0000313" key="1">
    <source>
        <dbReference type="EMBL" id="GFC54981.1"/>
    </source>
</evidence>
<dbReference type="AlphaFoldDB" id="A0A699PXK7"/>
<accession>A0A699PXK7</accession>
<comment type="caution">
    <text evidence="1">The sequence shown here is derived from an EMBL/GenBank/DDBJ whole genome shotgun (WGS) entry which is preliminary data.</text>
</comment>
<dbReference type="EMBL" id="BKCJ010963399">
    <property type="protein sequence ID" value="GFC54981.1"/>
    <property type="molecule type" value="Genomic_DNA"/>
</dbReference>
<name>A0A699PXK7_TANCI</name>
<organism evidence="1">
    <name type="scientific">Tanacetum cinerariifolium</name>
    <name type="common">Dalmatian daisy</name>
    <name type="synonym">Chrysanthemum cinerariifolium</name>
    <dbReference type="NCBI Taxonomy" id="118510"/>
    <lineage>
        <taxon>Eukaryota</taxon>
        <taxon>Viridiplantae</taxon>
        <taxon>Streptophyta</taxon>
        <taxon>Embryophyta</taxon>
        <taxon>Tracheophyta</taxon>
        <taxon>Spermatophyta</taxon>
        <taxon>Magnoliopsida</taxon>
        <taxon>eudicotyledons</taxon>
        <taxon>Gunneridae</taxon>
        <taxon>Pentapetalae</taxon>
        <taxon>asterids</taxon>
        <taxon>campanulids</taxon>
        <taxon>Asterales</taxon>
        <taxon>Asteraceae</taxon>
        <taxon>Asteroideae</taxon>
        <taxon>Anthemideae</taxon>
        <taxon>Anthemidinae</taxon>
        <taxon>Tanacetum</taxon>
    </lineage>
</organism>
<proteinExistence type="predicted"/>
<sequence length="71" mass="7869">MVSMGQLAGQENILPNAFHAMTLQDHFPVGDGYSIPITNSGHSILPIRHRPLYLNNVLITPNIVKNLIYVC</sequence>